<evidence type="ECO:0000256" key="10">
    <source>
        <dbReference type="ARBA" id="ARBA00023201"/>
    </source>
</evidence>
<dbReference type="Gene3D" id="2.60.470.10">
    <property type="entry name" value="Acid-sensing ion channels like domains"/>
    <property type="match status" value="1"/>
</dbReference>
<evidence type="ECO:0000256" key="1">
    <source>
        <dbReference type="ARBA" id="ARBA00004141"/>
    </source>
</evidence>
<evidence type="ECO:0000256" key="11">
    <source>
        <dbReference type="ARBA" id="ARBA00023303"/>
    </source>
</evidence>
<keyword evidence="5 12" id="KW-0812">Transmembrane</keyword>
<protein>
    <submittedName>
        <fullName evidence="14">Uncharacterized protein</fullName>
    </submittedName>
</protein>
<dbReference type="Gene3D" id="1.10.287.770">
    <property type="entry name" value="YojJ-like"/>
    <property type="match status" value="1"/>
</dbReference>
<keyword evidence="4 12" id="KW-0894">Sodium channel</keyword>
<dbReference type="PANTHER" id="PTHR11690:SF288">
    <property type="entry name" value="AMILORIDE-SENSITIVE NA+ CHANNEL-RELATED"/>
    <property type="match status" value="1"/>
</dbReference>
<dbReference type="Proteomes" id="UP001162162">
    <property type="component" value="Unassembled WGS sequence"/>
</dbReference>
<evidence type="ECO:0000256" key="3">
    <source>
        <dbReference type="ARBA" id="ARBA00022448"/>
    </source>
</evidence>
<keyword evidence="11 12" id="KW-0407">Ion channel</keyword>
<keyword evidence="8 12" id="KW-0406">Ion transport</keyword>
<feature type="transmembrane region" description="Helical" evidence="13">
    <location>
        <begin position="344"/>
        <end position="370"/>
    </location>
</feature>
<dbReference type="PANTHER" id="PTHR11690">
    <property type="entry name" value="AMILORIDE-SENSITIVE SODIUM CHANNEL-RELATED"/>
    <property type="match status" value="1"/>
</dbReference>
<dbReference type="GO" id="GO:0005886">
    <property type="term" value="C:plasma membrane"/>
    <property type="evidence" value="ECO:0007669"/>
    <property type="project" value="TreeGrafter"/>
</dbReference>
<keyword evidence="15" id="KW-1185">Reference proteome</keyword>
<dbReference type="Pfam" id="PF00858">
    <property type="entry name" value="ASC"/>
    <property type="match status" value="1"/>
</dbReference>
<evidence type="ECO:0000256" key="6">
    <source>
        <dbReference type="ARBA" id="ARBA00022989"/>
    </source>
</evidence>
<keyword evidence="7" id="KW-0915">Sodium</keyword>
<keyword evidence="3 12" id="KW-0813">Transport</keyword>
<evidence type="ECO:0000256" key="5">
    <source>
        <dbReference type="ARBA" id="ARBA00022692"/>
    </source>
</evidence>
<name>A0AAV8XZ10_9CUCU</name>
<evidence type="ECO:0000256" key="8">
    <source>
        <dbReference type="ARBA" id="ARBA00023065"/>
    </source>
</evidence>
<evidence type="ECO:0000256" key="13">
    <source>
        <dbReference type="SAM" id="Phobius"/>
    </source>
</evidence>
<gene>
    <name evidence="14" type="ORF">NQ318_023056</name>
</gene>
<keyword evidence="9 13" id="KW-0472">Membrane</keyword>
<evidence type="ECO:0000256" key="2">
    <source>
        <dbReference type="ARBA" id="ARBA00007193"/>
    </source>
</evidence>
<evidence type="ECO:0000256" key="12">
    <source>
        <dbReference type="RuleBase" id="RU000679"/>
    </source>
</evidence>
<evidence type="ECO:0000313" key="15">
    <source>
        <dbReference type="Proteomes" id="UP001162162"/>
    </source>
</evidence>
<dbReference type="InterPro" id="IPR001873">
    <property type="entry name" value="ENaC"/>
</dbReference>
<dbReference type="EMBL" id="JAPWTK010000286">
    <property type="protein sequence ID" value="KAJ8943545.1"/>
    <property type="molecule type" value="Genomic_DNA"/>
</dbReference>
<reference evidence="14" key="1">
    <citation type="journal article" date="2023" name="Insect Mol. Biol.">
        <title>Genome sequencing provides insights into the evolution of gene families encoding plant cell wall-degrading enzymes in longhorned beetles.</title>
        <authorList>
            <person name="Shin N.R."/>
            <person name="Okamura Y."/>
            <person name="Kirsch R."/>
            <person name="Pauchet Y."/>
        </authorList>
    </citation>
    <scope>NUCLEOTIDE SEQUENCE</scope>
    <source>
        <strain evidence="14">AMC_N1</strain>
    </source>
</reference>
<keyword evidence="10 12" id="KW-0739">Sodium transport</keyword>
<evidence type="ECO:0000313" key="14">
    <source>
        <dbReference type="EMBL" id="KAJ8943545.1"/>
    </source>
</evidence>
<sequence>MPSLKKLQYMSLLCSEGKIHYDKIPKINTTDEDFYKFLEQGAAEFFEKCSWMGNIYPCYEIFQPIVTDEGLCMTFNMLNKDDLFRDVVDPPPIQHKLHLYNAQKPEDWTVGYGYGDLADVETFPRRALLAGSMNALIVNLNVSLEDLDYACTSFQGFQVVLHKAVRFPTVQQHYFRVPLRKSVIVAISPTQLITSDNVKAYSVAKRRCYFQSEKRLKYFKHYTQYNCKLECLTKLTLKKCGCVAFYMPNNLDMDGLEHSINRENNKEDIGDARPKCECIPMCASVEYNVEITEIDYEWYKEFDALGYAKLDDDELYAKSQLVIYFKSSHFIPYERNELYGHLDFLANIGGLLGLFVGFSLLSFFEIIYFLSLRIICNLKLYKNWYGKENK</sequence>
<organism evidence="14 15">
    <name type="scientific">Aromia moschata</name>
    <dbReference type="NCBI Taxonomy" id="1265417"/>
    <lineage>
        <taxon>Eukaryota</taxon>
        <taxon>Metazoa</taxon>
        <taxon>Ecdysozoa</taxon>
        <taxon>Arthropoda</taxon>
        <taxon>Hexapoda</taxon>
        <taxon>Insecta</taxon>
        <taxon>Pterygota</taxon>
        <taxon>Neoptera</taxon>
        <taxon>Endopterygota</taxon>
        <taxon>Coleoptera</taxon>
        <taxon>Polyphaga</taxon>
        <taxon>Cucujiformia</taxon>
        <taxon>Chrysomeloidea</taxon>
        <taxon>Cerambycidae</taxon>
        <taxon>Cerambycinae</taxon>
        <taxon>Callichromatini</taxon>
        <taxon>Aromia</taxon>
    </lineage>
</organism>
<dbReference type="AlphaFoldDB" id="A0AAV8XZ10"/>
<keyword evidence="6 13" id="KW-1133">Transmembrane helix</keyword>
<comment type="subcellular location">
    <subcellularLocation>
        <location evidence="1">Membrane</location>
        <topology evidence="1">Multi-pass membrane protein</topology>
    </subcellularLocation>
</comment>
<evidence type="ECO:0000256" key="9">
    <source>
        <dbReference type="ARBA" id="ARBA00023136"/>
    </source>
</evidence>
<dbReference type="PRINTS" id="PR01078">
    <property type="entry name" value="AMINACHANNEL"/>
</dbReference>
<comment type="similarity">
    <text evidence="2 12">Belongs to the amiloride-sensitive sodium channel (TC 1.A.6) family.</text>
</comment>
<evidence type="ECO:0000256" key="7">
    <source>
        <dbReference type="ARBA" id="ARBA00023053"/>
    </source>
</evidence>
<evidence type="ECO:0000256" key="4">
    <source>
        <dbReference type="ARBA" id="ARBA00022461"/>
    </source>
</evidence>
<proteinExistence type="inferred from homology"/>
<dbReference type="GO" id="GO:0015280">
    <property type="term" value="F:ligand-gated sodium channel activity"/>
    <property type="evidence" value="ECO:0007669"/>
    <property type="project" value="TreeGrafter"/>
</dbReference>
<accession>A0AAV8XZ10</accession>
<comment type="caution">
    <text evidence="14">The sequence shown here is derived from an EMBL/GenBank/DDBJ whole genome shotgun (WGS) entry which is preliminary data.</text>
</comment>